<keyword evidence="2" id="KW-0169">Cobalamin biosynthesis</keyword>
<dbReference type="NCBIfam" id="TIGR02469">
    <property type="entry name" value="CbiT"/>
    <property type="match status" value="1"/>
</dbReference>
<organism evidence="7 8">
    <name type="scientific">Nitratireductor rhodophyticola</name>
    <dbReference type="NCBI Taxonomy" id="2854036"/>
    <lineage>
        <taxon>Bacteria</taxon>
        <taxon>Pseudomonadati</taxon>
        <taxon>Pseudomonadota</taxon>
        <taxon>Alphaproteobacteria</taxon>
        <taxon>Hyphomicrobiales</taxon>
        <taxon>Phyllobacteriaceae</taxon>
        <taxon>Nitratireductor</taxon>
    </lineage>
</organism>
<dbReference type="Proteomes" id="UP000777661">
    <property type="component" value="Unassembled WGS sequence"/>
</dbReference>
<keyword evidence="5" id="KW-0949">S-adenosyl-L-methionine</keyword>
<dbReference type="InterPro" id="IPR029063">
    <property type="entry name" value="SAM-dependent_MTases_sf"/>
</dbReference>
<dbReference type="SUPFAM" id="SSF53790">
    <property type="entry name" value="Tetrapyrrole methylase"/>
    <property type="match status" value="1"/>
</dbReference>
<evidence type="ECO:0000313" key="8">
    <source>
        <dbReference type="Proteomes" id="UP000777661"/>
    </source>
</evidence>
<dbReference type="InterPro" id="IPR014008">
    <property type="entry name" value="Cbl_synth_MTase_CbiT"/>
</dbReference>
<proteinExistence type="predicted"/>
<evidence type="ECO:0000256" key="3">
    <source>
        <dbReference type="ARBA" id="ARBA00022603"/>
    </source>
</evidence>
<dbReference type="InterPro" id="IPR000878">
    <property type="entry name" value="4pyrrol_Mease"/>
</dbReference>
<evidence type="ECO:0000256" key="1">
    <source>
        <dbReference type="ARBA" id="ARBA00004953"/>
    </source>
</evidence>
<dbReference type="InterPro" id="IPR012818">
    <property type="entry name" value="CbiE"/>
</dbReference>
<dbReference type="PANTHER" id="PTHR43182">
    <property type="entry name" value="COBALT-PRECORRIN-6B C(15)-METHYLTRANSFERASE (DECARBOXYLATING)"/>
    <property type="match status" value="1"/>
</dbReference>
<keyword evidence="7" id="KW-0614">Plasmid</keyword>
<dbReference type="Gene3D" id="3.40.50.150">
    <property type="entry name" value="Vaccinia Virus protein VP39"/>
    <property type="match status" value="1"/>
</dbReference>
<dbReference type="RefSeq" id="WP_223006540.1">
    <property type="nucleotide sequence ID" value="NZ_JAHSQO010000006.1"/>
</dbReference>
<accession>A0ABS7RBV4</accession>
<evidence type="ECO:0000256" key="5">
    <source>
        <dbReference type="ARBA" id="ARBA00022691"/>
    </source>
</evidence>
<name>A0ABS7RBV4_9HYPH</name>
<dbReference type="NCBIfam" id="TIGR02467">
    <property type="entry name" value="CbiE"/>
    <property type="match status" value="1"/>
</dbReference>
<dbReference type="CDD" id="cd11644">
    <property type="entry name" value="Precorrin-6Y-MT"/>
    <property type="match status" value="1"/>
</dbReference>
<keyword evidence="3" id="KW-0489">Methyltransferase</keyword>
<comment type="pathway">
    <text evidence="1">Cofactor biosynthesis; adenosylcobalamin biosynthesis.</text>
</comment>
<dbReference type="EMBL" id="JAHSQO010000006">
    <property type="protein sequence ID" value="MBY8918403.1"/>
    <property type="molecule type" value="Genomic_DNA"/>
</dbReference>
<dbReference type="InterPro" id="IPR035996">
    <property type="entry name" value="4pyrrol_Methylase_sf"/>
</dbReference>
<evidence type="ECO:0000313" key="7">
    <source>
        <dbReference type="EMBL" id="MBY8918403.1"/>
    </source>
</evidence>
<keyword evidence="8" id="KW-1185">Reference proteome</keyword>
<dbReference type="SUPFAM" id="SSF53335">
    <property type="entry name" value="S-adenosyl-L-methionine-dependent methyltransferases"/>
    <property type="match status" value="1"/>
</dbReference>
<dbReference type="PANTHER" id="PTHR43182:SF1">
    <property type="entry name" value="COBALT-PRECORRIN-7 C(5)-METHYLTRANSFERASE"/>
    <property type="match status" value="1"/>
</dbReference>
<dbReference type="Gene3D" id="3.40.1010.10">
    <property type="entry name" value="Cobalt-precorrin-4 Transmethylase, Domain 1"/>
    <property type="match status" value="1"/>
</dbReference>
<gene>
    <name evidence="7" type="primary">cbiE</name>
    <name evidence="7" type="ORF">KVG22_17505</name>
</gene>
<reference evidence="7 8" key="1">
    <citation type="submission" date="2021-06" db="EMBL/GenBank/DDBJ databases">
        <title>Nitratireductor porphyridii sp. nov., isolated from a small marine red alga, Porphyridium purpureum in South Korea.</title>
        <authorList>
            <person name="Kim K.H."/>
            <person name="Kristyanto S."/>
            <person name="Jeon C.O."/>
        </authorList>
    </citation>
    <scope>NUCLEOTIDE SEQUENCE [LARGE SCALE GENOMIC DNA]</scope>
    <source>
        <strain evidence="7 8">R6</strain>
        <plasmid evidence="7">pR6_1</plasmid>
    </source>
</reference>
<dbReference type="Pfam" id="PF01135">
    <property type="entry name" value="PCMT"/>
    <property type="match status" value="1"/>
</dbReference>
<dbReference type="Pfam" id="PF00590">
    <property type="entry name" value="TP_methylase"/>
    <property type="match status" value="1"/>
</dbReference>
<dbReference type="PIRSF" id="PIRSF036428">
    <property type="entry name" value="CobL"/>
    <property type="match status" value="1"/>
</dbReference>
<geneLocation type="plasmid" evidence="7">
    <name>pR6_1</name>
</geneLocation>
<comment type="caution">
    <text evidence="7">The sequence shown here is derived from an EMBL/GenBank/DDBJ whole genome shotgun (WGS) entry which is preliminary data.</text>
</comment>
<protein>
    <submittedName>
        <fullName evidence="7">Precorrin-6y C5,15-methyltransferase (Decarboxylating) subunit CbiE</fullName>
    </submittedName>
</protein>
<sequence length="415" mass="43385">MTSSRAFCSQAETSRRWLAIVGIGEDGMAGLSEEARRAIADAEVVFGGARHLELAAGQISGETRQWPSPFAKAVDEIEALRSKNVCVLASGDPFHFGVGATLARRIPADEMRVFSAPSSFALAAARLGWPLQSVETVSLHGRPIALIRPLLHPGARILALTSDGAAPAAIAELITAEGFGPSPFHVLEALGGPRERHVSFMASALSAESFDDLNVVAIEVVADEDAHILPLGTGLEDGLFEHDGQITKSEVRAVTLSALAPKRGERLWDIGAGSGSISIEWLRQHSSLSAIAIEADEERAARIARNAERMGVPQLTVVEGKAPAALAGLAVPDVVFVGGGATAPGLMDAAIAALGTGGRLVANGVTLQTQALLIDCHGRHGGELIEIAIARAAPVGGMTALRPAMPVLQWRWRKP</sequence>
<dbReference type="InterPro" id="IPR006365">
    <property type="entry name" value="Cbl_synth_CobL"/>
</dbReference>
<dbReference type="InterPro" id="IPR050714">
    <property type="entry name" value="Cobalamin_biosynth_MTase"/>
</dbReference>
<feature type="domain" description="Tetrapyrrole methylase" evidence="6">
    <location>
        <begin position="18"/>
        <end position="198"/>
    </location>
</feature>
<evidence type="ECO:0000256" key="4">
    <source>
        <dbReference type="ARBA" id="ARBA00022679"/>
    </source>
</evidence>
<dbReference type="InterPro" id="IPR014777">
    <property type="entry name" value="4pyrrole_Mease_sub1"/>
</dbReference>
<keyword evidence="4" id="KW-0808">Transferase</keyword>
<evidence type="ECO:0000256" key="2">
    <source>
        <dbReference type="ARBA" id="ARBA00022573"/>
    </source>
</evidence>
<evidence type="ECO:0000259" key="6">
    <source>
        <dbReference type="Pfam" id="PF00590"/>
    </source>
</evidence>